<reference evidence="3 4" key="1">
    <citation type="submission" date="2024-01" db="EMBL/GenBank/DDBJ databases">
        <title>The complete chloroplast genome sequence of Lithospermum erythrorhizon: insights into the phylogenetic relationship among Boraginaceae species and the maternal lineages of purple gromwells.</title>
        <authorList>
            <person name="Okada T."/>
            <person name="Watanabe K."/>
        </authorList>
    </citation>
    <scope>NUCLEOTIDE SEQUENCE [LARGE SCALE GENOMIC DNA]</scope>
</reference>
<dbReference type="PANTHER" id="PTHR31385:SF1">
    <property type="entry name" value="PUTATIVE (DUF220)-RELATED"/>
    <property type="match status" value="1"/>
</dbReference>
<accession>A0AAV3PUK2</accession>
<comment type="caution">
    <text evidence="3">The sequence shown here is derived from an EMBL/GenBank/DDBJ whole genome shotgun (WGS) entry which is preliminary data.</text>
</comment>
<dbReference type="Proteomes" id="UP001454036">
    <property type="component" value="Unassembled WGS sequence"/>
</dbReference>
<dbReference type="Pfam" id="PF02713">
    <property type="entry name" value="DUF220"/>
    <property type="match status" value="1"/>
</dbReference>
<evidence type="ECO:0000256" key="1">
    <source>
        <dbReference type="SAM" id="MobiDB-lite"/>
    </source>
</evidence>
<keyword evidence="4" id="KW-1185">Reference proteome</keyword>
<dbReference type="InterPro" id="IPR023393">
    <property type="entry name" value="START-like_dom_sf"/>
</dbReference>
<feature type="compositionally biased region" description="Basic and acidic residues" evidence="1">
    <location>
        <begin position="278"/>
        <end position="300"/>
    </location>
</feature>
<name>A0AAV3PUK2_LITER</name>
<evidence type="ECO:0000259" key="2">
    <source>
        <dbReference type="Pfam" id="PF02713"/>
    </source>
</evidence>
<dbReference type="SUPFAM" id="SSF55961">
    <property type="entry name" value="Bet v1-like"/>
    <property type="match status" value="1"/>
</dbReference>
<proteinExistence type="predicted"/>
<sequence length="333" mass="38028">MLEPSTGRPKDSKNGLLSGSNDVMNNLIHFPRKVQEFVGSHFRISKDQKATSAALDDKIKRSSGFVNLNLQQQLHNWKENPAWVDQPSNIKVTVPKGSLCNLNVEVNVGLPPDTVFDIVTDPDNKRVFKNIKEVISRKVLVNEGLRQVVEVEQAAIWKFLWWSGTFNVRVIVDQNRENYSMKFKQVNKGFMERFEGSWKVEPIFLDEKLCDAYKPKDLEDYISCSRGKGRVASKVTLQQYIQPSIVPPPPISWYVRGITTRTSEMIINDLQAEAARIRGESSNSEEAKGSPELSENKADEYPEADTCNIKQRWAMQRREGRGHNRRFFGTKSP</sequence>
<gene>
    <name evidence="3" type="ORF">LIER_13138</name>
</gene>
<dbReference type="AlphaFoldDB" id="A0AAV3PUK2"/>
<evidence type="ECO:0000313" key="4">
    <source>
        <dbReference type="Proteomes" id="UP001454036"/>
    </source>
</evidence>
<dbReference type="PANTHER" id="PTHR31385">
    <property type="entry name" value="PUTATIVE (DUF220)-RELATED"/>
    <property type="match status" value="1"/>
</dbReference>
<evidence type="ECO:0000313" key="3">
    <source>
        <dbReference type="EMBL" id="GAA0155399.1"/>
    </source>
</evidence>
<dbReference type="EMBL" id="BAABME010002610">
    <property type="protein sequence ID" value="GAA0155399.1"/>
    <property type="molecule type" value="Genomic_DNA"/>
</dbReference>
<dbReference type="InterPro" id="IPR003863">
    <property type="entry name" value="DUF220"/>
</dbReference>
<feature type="region of interest" description="Disordered" evidence="1">
    <location>
        <begin position="278"/>
        <end position="308"/>
    </location>
</feature>
<dbReference type="Gene3D" id="3.30.530.20">
    <property type="match status" value="1"/>
</dbReference>
<organism evidence="3 4">
    <name type="scientific">Lithospermum erythrorhizon</name>
    <name type="common">Purple gromwell</name>
    <name type="synonym">Lithospermum officinale var. erythrorhizon</name>
    <dbReference type="NCBI Taxonomy" id="34254"/>
    <lineage>
        <taxon>Eukaryota</taxon>
        <taxon>Viridiplantae</taxon>
        <taxon>Streptophyta</taxon>
        <taxon>Embryophyta</taxon>
        <taxon>Tracheophyta</taxon>
        <taxon>Spermatophyta</taxon>
        <taxon>Magnoliopsida</taxon>
        <taxon>eudicotyledons</taxon>
        <taxon>Gunneridae</taxon>
        <taxon>Pentapetalae</taxon>
        <taxon>asterids</taxon>
        <taxon>lamiids</taxon>
        <taxon>Boraginales</taxon>
        <taxon>Boraginaceae</taxon>
        <taxon>Boraginoideae</taxon>
        <taxon>Lithospermeae</taxon>
        <taxon>Lithospermum</taxon>
    </lineage>
</organism>
<feature type="domain" description="DUF220" evidence="2">
    <location>
        <begin position="163"/>
        <end position="234"/>
    </location>
</feature>
<protein>
    <recommendedName>
        <fullName evidence="2">DUF220 domain-containing protein</fullName>
    </recommendedName>
</protein>